<name>A0ABZ2NJA9_9BACI</name>
<organism evidence="2 3">
    <name type="scientific">Metabacillus sediminis</name>
    <dbReference type="NCBI Taxonomy" id="3117746"/>
    <lineage>
        <taxon>Bacteria</taxon>
        <taxon>Bacillati</taxon>
        <taxon>Bacillota</taxon>
        <taxon>Bacilli</taxon>
        <taxon>Bacillales</taxon>
        <taxon>Bacillaceae</taxon>
        <taxon>Metabacillus</taxon>
    </lineage>
</organism>
<reference evidence="2 3" key="1">
    <citation type="submission" date="2024-02" db="EMBL/GenBank/DDBJ databases">
        <title>Seven novel Bacillus-like species.</title>
        <authorList>
            <person name="Liu G."/>
        </authorList>
    </citation>
    <scope>NUCLEOTIDE SEQUENCE [LARGE SCALE GENOMIC DNA]</scope>
    <source>
        <strain evidence="2 3">FJAT-52054</strain>
    </source>
</reference>
<evidence type="ECO:0000313" key="3">
    <source>
        <dbReference type="Proteomes" id="UP001377337"/>
    </source>
</evidence>
<keyword evidence="1" id="KW-1133">Transmembrane helix</keyword>
<keyword evidence="1" id="KW-0472">Membrane</keyword>
<protein>
    <submittedName>
        <fullName evidence="2">Uncharacterized protein</fullName>
    </submittedName>
</protein>
<accession>A0ABZ2NJA9</accession>
<evidence type="ECO:0000313" key="2">
    <source>
        <dbReference type="EMBL" id="WXB97291.1"/>
    </source>
</evidence>
<dbReference type="Proteomes" id="UP001377337">
    <property type="component" value="Chromosome"/>
</dbReference>
<dbReference type="RefSeq" id="WP_338779584.1">
    <property type="nucleotide sequence ID" value="NZ_CP147407.1"/>
</dbReference>
<proteinExistence type="predicted"/>
<dbReference type="EMBL" id="CP147407">
    <property type="protein sequence ID" value="WXB97291.1"/>
    <property type="molecule type" value="Genomic_DNA"/>
</dbReference>
<evidence type="ECO:0000256" key="1">
    <source>
        <dbReference type="SAM" id="Phobius"/>
    </source>
</evidence>
<sequence length="93" mass="10873">MLQLKVKTKDVRFTIPLPYAILHIGIAILSSKFFRPNVNRWTKDYLAEKNWSYMIPPIDKKLLKPFVSELKNYKGLLLVDVKAKDGTEVRVRL</sequence>
<gene>
    <name evidence="2" type="ORF">WCV65_01935</name>
</gene>
<keyword evidence="3" id="KW-1185">Reference proteome</keyword>
<keyword evidence="1" id="KW-0812">Transmembrane</keyword>
<feature type="transmembrane region" description="Helical" evidence="1">
    <location>
        <begin position="15"/>
        <end position="34"/>
    </location>
</feature>